<gene>
    <name evidence="2" type="ORF">AQPW35_34080</name>
</gene>
<comment type="caution">
    <text evidence="2">The sequence shown here is derived from an EMBL/GenBank/DDBJ whole genome shotgun (WGS) entry which is preliminary data.</text>
</comment>
<dbReference type="RefSeq" id="WP_137734063.1">
    <property type="nucleotide sequence ID" value="NZ_BJCL01000009.1"/>
</dbReference>
<organism evidence="2 3">
    <name type="scientific">Pseudaquabacterium pictum</name>
    <dbReference type="NCBI Taxonomy" id="2315236"/>
    <lineage>
        <taxon>Bacteria</taxon>
        <taxon>Pseudomonadati</taxon>
        <taxon>Pseudomonadota</taxon>
        <taxon>Betaproteobacteria</taxon>
        <taxon>Burkholderiales</taxon>
        <taxon>Sphaerotilaceae</taxon>
        <taxon>Pseudaquabacterium</taxon>
    </lineage>
</organism>
<protein>
    <submittedName>
        <fullName evidence="2">Uncharacterized protein</fullName>
    </submittedName>
</protein>
<dbReference type="AlphaFoldDB" id="A0A480AW45"/>
<feature type="signal peptide" evidence="1">
    <location>
        <begin position="1"/>
        <end position="22"/>
    </location>
</feature>
<name>A0A480AW45_9BURK</name>
<feature type="chain" id="PRO_5019814856" evidence="1">
    <location>
        <begin position="23"/>
        <end position="124"/>
    </location>
</feature>
<evidence type="ECO:0000256" key="1">
    <source>
        <dbReference type="SAM" id="SignalP"/>
    </source>
</evidence>
<reference evidence="3" key="1">
    <citation type="submission" date="2019-03" db="EMBL/GenBank/DDBJ databases">
        <title>Aquabacterium pictum sp.nov., the first bacteriochlorophyll a-containing freshwater bacterium in the genus Aquabacterium of the class Betaproteobacteria.</title>
        <authorList>
            <person name="Hirose S."/>
            <person name="Tank M."/>
            <person name="Hara E."/>
            <person name="Tamaki H."/>
            <person name="Takaichi S."/>
            <person name="Haruta S."/>
            <person name="Hanada S."/>
        </authorList>
    </citation>
    <scope>NUCLEOTIDE SEQUENCE [LARGE SCALE GENOMIC DNA]</scope>
    <source>
        <strain evidence="3">W35</strain>
    </source>
</reference>
<keyword evidence="3" id="KW-1185">Reference proteome</keyword>
<dbReference type="Proteomes" id="UP000301751">
    <property type="component" value="Unassembled WGS sequence"/>
</dbReference>
<dbReference type="EMBL" id="BJCL01000009">
    <property type="protein sequence ID" value="GCL64327.1"/>
    <property type="molecule type" value="Genomic_DNA"/>
</dbReference>
<keyword evidence="1" id="KW-0732">Signal</keyword>
<proteinExistence type="predicted"/>
<sequence>MWKMLFAGLVAAAVSTVAPAQAAAPNAATAEARPDVQQQRLALIQSLIGAGVLDRIERPRDIARVWVRPRFYAADFSEKRKIVGVVHAYFAQLHPGTDYVAVYDATSGKRVGRFSVQAGGLVMD</sequence>
<accession>A0A480AW45</accession>
<evidence type="ECO:0000313" key="3">
    <source>
        <dbReference type="Proteomes" id="UP000301751"/>
    </source>
</evidence>
<evidence type="ECO:0000313" key="2">
    <source>
        <dbReference type="EMBL" id="GCL64327.1"/>
    </source>
</evidence>